<dbReference type="InterPro" id="IPR011055">
    <property type="entry name" value="Dup_hybrid_motif"/>
</dbReference>
<dbReference type="GO" id="GO:0004222">
    <property type="term" value="F:metalloendopeptidase activity"/>
    <property type="evidence" value="ECO:0007669"/>
    <property type="project" value="TreeGrafter"/>
</dbReference>
<dbReference type="InterPro" id="IPR050570">
    <property type="entry name" value="Cell_wall_metabolism_enzyme"/>
</dbReference>
<feature type="domain" description="M23ase beta-sheet core" evidence="2">
    <location>
        <begin position="207"/>
        <end position="305"/>
    </location>
</feature>
<dbReference type="EMBL" id="JAGIYQ010000006">
    <property type="protein sequence ID" value="MBP0725623.1"/>
    <property type="molecule type" value="Genomic_DNA"/>
</dbReference>
<dbReference type="SUPFAM" id="SSF51261">
    <property type="entry name" value="Duplicated hybrid motif"/>
    <property type="match status" value="1"/>
</dbReference>
<reference evidence="3" key="1">
    <citation type="submission" date="2021-04" db="EMBL/GenBank/DDBJ databases">
        <title>Genome seq and assembly of Bacillus sp.</title>
        <authorList>
            <person name="Chhetri G."/>
        </authorList>
    </citation>
    <scope>NUCLEOTIDE SEQUENCE</scope>
    <source>
        <strain evidence="3">RG28</strain>
    </source>
</reference>
<evidence type="ECO:0000256" key="1">
    <source>
        <dbReference type="ARBA" id="ARBA00022729"/>
    </source>
</evidence>
<evidence type="ECO:0000259" key="2">
    <source>
        <dbReference type="Pfam" id="PF01551"/>
    </source>
</evidence>
<dbReference type="AlphaFoldDB" id="A0A940NVE8"/>
<evidence type="ECO:0000313" key="4">
    <source>
        <dbReference type="Proteomes" id="UP000682134"/>
    </source>
</evidence>
<sequence length="331" mass="38327">MVLKKWLSIFCMVILLTPSFVYGEVQNQETLDRERMSLYSEAEALTFIPWYYFAAIDTYERNIRLARKDIPKRTDGVLSFYISPEDWSGLGNPVQNDSYLPTIHLFGGIGMDGNGDGRANSTNDEDILYTYINRLHYYGPSRSYIKMMLWDYYQRSKTVEMIMGYARMYEKYGKLTIEGNAFPVPLRSDHSYQSTWGAPRSFGGRRIHEGTDIFAHYGVPVRATCYGIIETKGWNRIGGWRIGIRDLQNNYHYYAHLGGFNKEISQGQIVEPGTVIGYVGSSGYGPPGTSGKFPPHLHYGIYKDNGYTEWSFDPYPRLRMWERQERINRKK</sequence>
<accession>A0A940NVE8</accession>
<dbReference type="Proteomes" id="UP000682134">
    <property type="component" value="Unassembled WGS sequence"/>
</dbReference>
<dbReference type="Pfam" id="PF01551">
    <property type="entry name" value="Peptidase_M23"/>
    <property type="match status" value="1"/>
</dbReference>
<dbReference type="PANTHER" id="PTHR21666">
    <property type="entry name" value="PEPTIDASE-RELATED"/>
    <property type="match status" value="1"/>
</dbReference>
<dbReference type="PANTHER" id="PTHR21666:SF289">
    <property type="entry name" value="L-ALA--D-GLU ENDOPEPTIDASE"/>
    <property type="match status" value="1"/>
</dbReference>
<comment type="caution">
    <text evidence="3">The sequence shown here is derived from an EMBL/GenBank/DDBJ whole genome shotgun (WGS) entry which is preliminary data.</text>
</comment>
<protein>
    <submittedName>
        <fullName evidence="3">M23 family metallopeptidase</fullName>
    </submittedName>
</protein>
<dbReference type="Gene3D" id="2.70.70.10">
    <property type="entry name" value="Glucose Permease (Domain IIA)"/>
    <property type="match status" value="1"/>
</dbReference>
<gene>
    <name evidence="3" type="ORF">J5Y03_10620</name>
</gene>
<name>A0A940NVE8_9BACI</name>
<dbReference type="InterPro" id="IPR016047">
    <property type="entry name" value="M23ase_b-sheet_dom"/>
</dbReference>
<evidence type="ECO:0000313" key="3">
    <source>
        <dbReference type="EMBL" id="MBP0725623.1"/>
    </source>
</evidence>
<dbReference type="RefSeq" id="WP_209405391.1">
    <property type="nucleotide sequence ID" value="NZ_JAGIYQ010000006.1"/>
</dbReference>
<organism evidence="3 4">
    <name type="scientific">Gottfriedia endophytica</name>
    <dbReference type="NCBI Taxonomy" id="2820819"/>
    <lineage>
        <taxon>Bacteria</taxon>
        <taxon>Bacillati</taxon>
        <taxon>Bacillota</taxon>
        <taxon>Bacilli</taxon>
        <taxon>Bacillales</taxon>
        <taxon>Bacillaceae</taxon>
        <taxon>Gottfriedia</taxon>
    </lineage>
</organism>
<proteinExistence type="predicted"/>
<keyword evidence="1" id="KW-0732">Signal</keyword>
<keyword evidence="4" id="KW-1185">Reference proteome</keyword>
<dbReference type="CDD" id="cd12797">
    <property type="entry name" value="M23_peptidase"/>
    <property type="match status" value="1"/>
</dbReference>